<gene>
    <name evidence="2" type="ORF">BSAL_43950</name>
</gene>
<keyword evidence="3" id="KW-1185">Reference proteome</keyword>
<feature type="region of interest" description="Disordered" evidence="1">
    <location>
        <begin position="352"/>
        <end position="371"/>
    </location>
</feature>
<evidence type="ECO:0000256" key="1">
    <source>
        <dbReference type="SAM" id="MobiDB-lite"/>
    </source>
</evidence>
<feature type="region of interest" description="Disordered" evidence="1">
    <location>
        <begin position="250"/>
        <end position="289"/>
    </location>
</feature>
<feature type="compositionally biased region" description="Basic and acidic residues" evidence="1">
    <location>
        <begin position="602"/>
        <end position="617"/>
    </location>
</feature>
<feature type="region of interest" description="Disordered" evidence="1">
    <location>
        <begin position="423"/>
        <end position="536"/>
    </location>
</feature>
<dbReference type="AlphaFoldDB" id="A0A0S4JW14"/>
<feature type="compositionally biased region" description="Polar residues" evidence="1">
    <location>
        <begin position="274"/>
        <end position="287"/>
    </location>
</feature>
<evidence type="ECO:0000313" key="2">
    <source>
        <dbReference type="EMBL" id="CUG93643.1"/>
    </source>
</evidence>
<name>A0A0S4JW14_BODSA</name>
<feature type="compositionally biased region" description="Polar residues" evidence="1">
    <location>
        <begin position="523"/>
        <end position="536"/>
    </location>
</feature>
<organism evidence="2 3">
    <name type="scientific">Bodo saltans</name>
    <name type="common">Flagellated protozoan</name>
    <dbReference type="NCBI Taxonomy" id="75058"/>
    <lineage>
        <taxon>Eukaryota</taxon>
        <taxon>Discoba</taxon>
        <taxon>Euglenozoa</taxon>
        <taxon>Kinetoplastea</taxon>
        <taxon>Metakinetoplastina</taxon>
        <taxon>Eubodonida</taxon>
        <taxon>Bodonidae</taxon>
        <taxon>Bodo</taxon>
    </lineage>
</organism>
<dbReference type="Proteomes" id="UP000051952">
    <property type="component" value="Unassembled WGS sequence"/>
</dbReference>
<dbReference type="EMBL" id="CYKH01002176">
    <property type="protein sequence ID" value="CUG93643.1"/>
    <property type="molecule type" value="Genomic_DNA"/>
</dbReference>
<sequence>MERLRSRTKSMMVFMDGPRKSIVERALKPEPIDPNIAAGGLAPCPAARAKIAMLPTASSMPSTGEGLSGIFASKDVGNTFAESMSRAPPLHGRRSISALSMSPNHDGDGDGQQQPRSASAMEGGGGDNTPQLPWLSEPTHAKKYKQHTVNEYHRVMNEFQQIKWGGLGADDNDEKRKARAIRQRVLDYGKCVSQLNVQVIKQSAPEDHRHIGAGGGIVGSSSSQPIPRKLTKEGELAKLKRERALQFADQLWVRPDGQPAHGNGRKSVELSPAPASQSPARRGNPNQVMIPGPLLVEELHALEGRHREDYERILSIKRQLGIQKAALPPISLSQEMPARVENAQRDDEIDRTTMDGEQQSQSDANSGKLPAFLREDYREEEDTQEDVDDVMYEVASPPSEVPQQQQQYDNHAIEQQELVLQSTSNSASLENLSRHSSTRHQQPHSSSSSPINNKGSHQGSQHMSRGPSPQSPLQREASSIGGGNIYGSITVVSNDRQHDEGNHSPPTSTAPIAARASNERSSTHSSPHPESNELLQGNNERVADVHGEGLVVEASNGSSPARGHDQQLTTTASVDVVEVCPVDVNTPTAKGDHQQEGVMVAADHDVEQQEGGDRSHGAFEATSPALSHASRSSANYLQPEQ</sequence>
<feature type="compositionally biased region" description="Polar residues" evidence="1">
    <location>
        <begin position="629"/>
        <end position="641"/>
    </location>
</feature>
<reference evidence="3" key="1">
    <citation type="submission" date="2015-09" db="EMBL/GenBank/DDBJ databases">
        <authorList>
            <consortium name="Pathogen Informatics"/>
        </authorList>
    </citation>
    <scope>NUCLEOTIDE SEQUENCE [LARGE SCALE GENOMIC DNA]</scope>
    <source>
        <strain evidence="3">Lake Konstanz</strain>
    </source>
</reference>
<accession>A0A0S4JW14</accession>
<feature type="region of interest" description="Disordered" evidence="1">
    <location>
        <begin position="96"/>
        <end position="135"/>
    </location>
</feature>
<proteinExistence type="predicted"/>
<protein>
    <submittedName>
        <fullName evidence="2">Uncharacterized protein</fullName>
    </submittedName>
</protein>
<evidence type="ECO:0000313" key="3">
    <source>
        <dbReference type="Proteomes" id="UP000051952"/>
    </source>
</evidence>
<feature type="compositionally biased region" description="Polar residues" evidence="1">
    <location>
        <begin position="451"/>
        <end position="477"/>
    </location>
</feature>
<feature type="region of interest" description="Disordered" evidence="1">
    <location>
        <begin position="586"/>
        <end position="641"/>
    </location>
</feature>
<feature type="compositionally biased region" description="Polar residues" evidence="1">
    <location>
        <begin position="355"/>
        <end position="365"/>
    </location>
</feature>
<dbReference type="VEuPathDB" id="TriTrypDB:BSAL_43950"/>